<keyword evidence="13" id="KW-1185">Reference proteome</keyword>
<feature type="domain" description="PDZ" evidence="11">
    <location>
        <begin position="270"/>
        <end position="361"/>
    </location>
</feature>
<keyword evidence="6" id="KW-0574">Periplasm</keyword>
<name>L0GUN5_9GAMM</name>
<dbReference type="InterPro" id="IPR041489">
    <property type="entry name" value="PDZ_6"/>
</dbReference>
<dbReference type="EMBL" id="CP003051">
    <property type="protein sequence ID" value="AGA89004.1"/>
    <property type="molecule type" value="Genomic_DNA"/>
</dbReference>
<dbReference type="Proteomes" id="UP000010816">
    <property type="component" value="Chromosome"/>
</dbReference>
<feature type="domain" description="PDZ" evidence="11">
    <location>
        <begin position="380"/>
        <end position="462"/>
    </location>
</feature>
<proteinExistence type="inferred from homology"/>
<comment type="subcellular location">
    <subcellularLocation>
        <location evidence="1">Periplasm</location>
    </subcellularLocation>
</comment>
<dbReference type="GO" id="GO:0042597">
    <property type="term" value="C:periplasmic space"/>
    <property type="evidence" value="ECO:0007669"/>
    <property type="project" value="UniProtKB-SubCell"/>
</dbReference>
<evidence type="ECO:0000256" key="6">
    <source>
        <dbReference type="ARBA" id="ARBA00022764"/>
    </source>
</evidence>
<keyword evidence="7" id="KW-0378">Hydrolase</keyword>
<dbReference type="AlphaFoldDB" id="L0GUN5"/>
<dbReference type="RefSeq" id="WP_015279154.1">
    <property type="nucleotide sequence ID" value="NC_019940.1"/>
</dbReference>
<dbReference type="SUPFAM" id="SSF50156">
    <property type="entry name" value="PDZ domain-like"/>
    <property type="match status" value="2"/>
</dbReference>
<keyword evidence="4" id="KW-0732">Signal</keyword>
<dbReference type="KEGG" id="tmb:Thimo_0129"/>
<dbReference type="CDD" id="cd10839">
    <property type="entry name" value="cpPDZ1_DegP-like"/>
    <property type="match status" value="1"/>
</dbReference>
<evidence type="ECO:0000259" key="11">
    <source>
        <dbReference type="PROSITE" id="PS50106"/>
    </source>
</evidence>
<evidence type="ECO:0000256" key="5">
    <source>
        <dbReference type="ARBA" id="ARBA00022737"/>
    </source>
</evidence>
<dbReference type="InterPro" id="IPR001940">
    <property type="entry name" value="Peptidase_S1C"/>
</dbReference>
<evidence type="ECO:0000256" key="8">
    <source>
        <dbReference type="ARBA" id="ARBA00022825"/>
    </source>
</evidence>
<evidence type="ECO:0000256" key="2">
    <source>
        <dbReference type="ARBA" id="ARBA00010541"/>
    </source>
</evidence>
<comment type="similarity">
    <text evidence="2">Belongs to the peptidase S1C family.</text>
</comment>
<dbReference type="PRINTS" id="PR00834">
    <property type="entry name" value="PROTEASES2C"/>
</dbReference>
<dbReference type="Gene3D" id="2.40.10.120">
    <property type="match status" value="1"/>
</dbReference>
<dbReference type="Gene3D" id="2.30.42.10">
    <property type="match status" value="2"/>
</dbReference>
<evidence type="ECO:0000256" key="1">
    <source>
        <dbReference type="ARBA" id="ARBA00004418"/>
    </source>
</evidence>
<accession>L0GUN5</accession>
<dbReference type="Pfam" id="PF17820">
    <property type="entry name" value="PDZ_6"/>
    <property type="match status" value="1"/>
</dbReference>
<dbReference type="PANTHER" id="PTHR22939:SF129">
    <property type="entry name" value="SERINE PROTEASE HTRA2, MITOCHONDRIAL"/>
    <property type="match status" value="1"/>
</dbReference>
<feature type="binding site" evidence="10">
    <location>
        <begin position="242"/>
        <end position="246"/>
    </location>
    <ligand>
        <name>substrate</name>
    </ligand>
</feature>
<dbReference type="PROSITE" id="PS50106">
    <property type="entry name" value="PDZ"/>
    <property type="match status" value="2"/>
</dbReference>
<dbReference type="eggNOG" id="COG0265">
    <property type="taxonomic scope" value="Bacteria"/>
</dbReference>
<sequence>MTCINRSLAPCGRAGRRRWYLSSPLVLLLVLLFVSPGAPAALPAAIGGKELPSLAPILEGAVPAVVNVATVTRIETAEHPLLRDPFFRYFFDIPEHRERRGESLGSGVIVDAKAGLILTNNHVVSKAQQIEVTLHDGRTLQAKLVGSDPQTDVAVLRVPAKDLTEIPLADSDELRVGDFVIAIGSPFGLAQTVTSGIVSALGRSGLGIEGYESFIQTDASINPGNSGGPLINLRGELIGINTAILAPGGGNVGIGFAIPINMAHVVMDQIVEHGSVRRGLFGVVVQDLTPDLAHALDVDVRRGAVVAKVEADSAAERAGLRSGDVVIAIDGVEVQGAADLRNRIGLRQIGDKLELKVLRDGRQRTVHGVIADPHADYTDGVRVSRSLAGALLGDGSARTERGQLVGVAVGTVDEDSPAWAIGLREGDLVVEVNGQRTGSLQELGYVLRRFGGLSSLSIWRDGQLLQISRR</sequence>
<dbReference type="PATRIC" id="fig|765912.4.peg.130"/>
<dbReference type="OrthoDB" id="9758917at2"/>
<evidence type="ECO:0000256" key="10">
    <source>
        <dbReference type="PIRSR" id="PIRSR611782-2"/>
    </source>
</evidence>
<evidence type="ECO:0000313" key="12">
    <source>
        <dbReference type="EMBL" id="AGA89004.1"/>
    </source>
</evidence>
<keyword evidence="8" id="KW-0720">Serine protease</keyword>
<dbReference type="STRING" id="765912.Thimo_0129"/>
<dbReference type="InterPro" id="IPR001478">
    <property type="entry name" value="PDZ"/>
</dbReference>
<feature type="binding site" evidence="10">
    <location>
        <position position="122"/>
    </location>
    <ligand>
        <name>substrate</name>
    </ligand>
</feature>
<feature type="active site" description="Charge relay system" evidence="9">
    <location>
        <position position="152"/>
    </location>
</feature>
<dbReference type="PANTHER" id="PTHR22939">
    <property type="entry name" value="SERINE PROTEASE FAMILY S1C HTRA-RELATED"/>
    <property type="match status" value="1"/>
</dbReference>
<dbReference type="InterPro" id="IPR011782">
    <property type="entry name" value="Pept_S1C_Do"/>
</dbReference>
<protein>
    <submittedName>
        <fullName evidence="12">Periplasmic serine protease, Do/DeqQ family</fullName>
    </submittedName>
</protein>
<dbReference type="GO" id="GO:0006515">
    <property type="term" value="P:protein quality control for misfolded or incompletely synthesized proteins"/>
    <property type="evidence" value="ECO:0007669"/>
    <property type="project" value="TreeGrafter"/>
</dbReference>
<dbReference type="GO" id="GO:0004252">
    <property type="term" value="F:serine-type endopeptidase activity"/>
    <property type="evidence" value="ECO:0007669"/>
    <property type="project" value="InterPro"/>
</dbReference>
<dbReference type="HOGENOM" id="CLU_020120_1_1_6"/>
<feature type="active site" description="Charge relay system" evidence="9">
    <location>
        <position position="122"/>
    </location>
</feature>
<evidence type="ECO:0000256" key="7">
    <source>
        <dbReference type="ARBA" id="ARBA00022801"/>
    </source>
</evidence>
<reference evidence="12 13" key="1">
    <citation type="submission" date="2011-09" db="EMBL/GenBank/DDBJ databases">
        <title>Complete sequence of chromosome of Thioflavicoccus mobilis 8321.</title>
        <authorList>
            <consortium name="US DOE Joint Genome Institute"/>
            <person name="Lucas S."/>
            <person name="Han J."/>
            <person name="Lapidus A."/>
            <person name="Cheng J.-F."/>
            <person name="Goodwin L."/>
            <person name="Pitluck S."/>
            <person name="Peters L."/>
            <person name="Ovchinnikova G."/>
            <person name="Lu M."/>
            <person name="Detter J.C."/>
            <person name="Han C."/>
            <person name="Tapia R."/>
            <person name="Land M."/>
            <person name="Hauser L."/>
            <person name="Kyrpides N."/>
            <person name="Ivanova N."/>
            <person name="Pagani I."/>
            <person name="Vogl K."/>
            <person name="Liu Z."/>
            <person name="Imhoff J."/>
            <person name="Thiel V."/>
            <person name="Frigaard N.-U."/>
            <person name="Bryant D."/>
            <person name="Woyke T."/>
        </authorList>
    </citation>
    <scope>NUCLEOTIDE SEQUENCE [LARGE SCALE GENOMIC DNA]</scope>
    <source>
        <strain evidence="12 13">8321</strain>
    </source>
</reference>
<dbReference type="SUPFAM" id="SSF50494">
    <property type="entry name" value="Trypsin-like serine proteases"/>
    <property type="match status" value="1"/>
</dbReference>
<feature type="active site" description="Charge relay system" evidence="9">
    <location>
        <position position="226"/>
    </location>
</feature>
<dbReference type="InterPro" id="IPR036034">
    <property type="entry name" value="PDZ_sf"/>
</dbReference>
<dbReference type="SMART" id="SM00228">
    <property type="entry name" value="PDZ"/>
    <property type="match status" value="2"/>
</dbReference>
<feature type="binding site" evidence="10">
    <location>
        <position position="152"/>
    </location>
    <ligand>
        <name>substrate</name>
    </ligand>
</feature>
<evidence type="ECO:0000256" key="4">
    <source>
        <dbReference type="ARBA" id="ARBA00022729"/>
    </source>
</evidence>
<evidence type="ECO:0000256" key="9">
    <source>
        <dbReference type="PIRSR" id="PIRSR611782-1"/>
    </source>
</evidence>
<gene>
    <name evidence="12" type="ORF">Thimo_0129</name>
</gene>
<dbReference type="InterPro" id="IPR009003">
    <property type="entry name" value="Peptidase_S1_PA"/>
</dbReference>
<keyword evidence="5" id="KW-0677">Repeat</keyword>
<dbReference type="Pfam" id="PF13365">
    <property type="entry name" value="Trypsin_2"/>
    <property type="match status" value="1"/>
</dbReference>
<dbReference type="NCBIfam" id="TIGR02037">
    <property type="entry name" value="degP_htrA_DO"/>
    <property type="match status" value="1"/>
</dbReference>
<dbReference type="Pfam" id="PF13180">
    <property type="entry name" value="PDZ_2"/>
    <property type="match status" value="1"/>
</dbReference>
<feature type="binding site" evidence="10">
    <location>
        <begin position="224"/>
        <end position="226"/>
    </location>
    <ligand>
        <name>substrate</name>
    </ligand>
</feature>
<organism evidence="12 13">
    <name type="scientific">Thioflavicoccus mobilis 8321</name>
    <dbReference type="NCBI Taxonomy" id="765912"/>
    <lineage>
        <taxon>Bacteria</taxon>
        <taxon>Pseudomonadati</taxon>
        <taxon>Pseudomonadota</taxon>
        <taxon>Gammaproteobacteria</taxon>
        <taxon>Chromatiales</taxon>
        <taxon>Chromatiaceae</taxon>
        <taxon>Thioflavicoccus</taxon>
    </lineage>
</organism>
<keyword evidence="3 12" id="KW-0645">Protease</keyword>
<evidence type="ECO:0000313" key="13">
    <source>
        <dbReference type="Proteomes" id="UP000010816"/>
    </source>
</evidence>
<evidence type="ECO:0000256" key="3">
    <source>
        <dbReference type="ARBA" id="ARBA00022670"/>
    </source>
</evidence>